<evidence type="ECO:0000256" key="2">
    <source>
        <dbReference type="SAM" id="Phobius"/>
    </source>
</evidence>
<feature type="transmembrane region" description="Helical" evidence="2">
    <location>
        <begin position="24"/>
        <end position="44"/>
    </location>
</feature>
<evidence type="ECO:0000256" key="1">
    <source>
        <dbReference type="SAM" id="MobiDB-lite"/>
    </source>
</evidence>
<dbReference type="RefSeq" id="WP_369243595.1">
    <property type="nucleotide sequence ID" value="NZ_CP163443.1"/>
</dbReference>
<accession>A0AB39R5K8</accession>
<proteinExistence type="predicted"/>
<name>A0AB39R5K8_9ACTN</name>
<organism evidence="3">
    <name type="scientific">Streptomyces sp. R41</name>
    <dbReference type="NCBI Taxonomy" id="3238632"/>
    <lineage>
        <taxon>Bacteria</taxon>
        <taxon>Bacillati</taxon>
        <taxon>Actinomycetota</taxon>
        <taxon>Actinomycetes</taxon>
        <taxon>Kitasatosporales</taxon>
        <taxon>Streptomycetaceae</taxon>
        <taxon>Streptomyces</taxon>
    </lineage>
</organism>
<keyword evidence="2" id="KW-1133">Transmembrane helix</keyword>
<gene>
    <name evidence="3" type="ORF">AB5J53_00060</name>
</gene>
<feature type="region of interest" description="Disordered" evidence="1">
    <location>
        <begin position="157"/>
        <end position="179"/>
    </location>
</feature>
<protein>
    <submittedName>
        <fullName evidence="3">Uncharacterized protein</fullName>
    </submittedName>
</protein>
<reference evidence="3" key="1">
    <citation type="submission" date="2024-07" db="EMBL/GenBank/DDBJ databases">
        <authorList>
            <person name="Yu S.T."/>
        </authorList>
    </citation>
    <scope>NUCLEOTIDE SEQUENCE</scope>
    <source>
        <strain evidence="3">R41</strain>
    </source>
</reference>
<sequence length="179" mass="20522">MPFMIGLVGAPTWAFLAEGNPGVLGWIWVYFSLVMGCVIAAVAFSHWRRRHSEMAFDAVGFWWITAAGNVLVRWDSLEGIGIYRFGRVVTLELCPREGLERDHPLLWKFVRDTEPLRAGLPRLRYRIDLEANLKPCEEACQRWAPHLWFGRMDQRPGTQGSPDYAGHDERLRVRATPAD</sequence>
<dbReference type="EMBL" id="CP163443">
    <property type="protein sequence ID" value="XDQ50237.1"/>
    <property type="molecule type" value="Genomic_DNA"/>
</dbReference>
<evidence type="ECO:0000313" key="3">
    <source>
        <dbReference type="EMBL" id="XDQ50237.1"/>
    </source>
</evidence>
<dbReference type="AlphaFoldDB" id="A0AB39R5K8"/>
<keyword evidence="2" id="KW-0812">Transmembrane</keyword>
<keyword evidence="2" id="KW-0472">Membrane</keyword>